<dbReference type="PRINTS" id="PR00377">
    <property type="entry name" value="IMPHPHTASES"/>
</dbReference>
<reference evidence="6 7" key="1">
    <citation type="submission" date="2024-09" db="EMBL/GenBank/DDBJ databases">
        <authorList>
            <person name="Sun Q."/>
            <person name="Mori K."/>
        </authorList>
    </citation>
    <scope>NUCLEOTIDE SEQUENCE [LARGE SCALE GENOMIC DNA]</scope>
    <source>
        <strain evidence="6 7">JCM 13503</strain>
    </source>
</reference>
<dbReference type="EMBL" id="JBHLYR010000021">
    <property type="protein sequence ID" value="MFB9991593.1"/>
    <property type="molecule type" value="Genomic_DNA"/>
</dbReference>
<protein>
    <recommendedName>
        <fullName evidence="5">Inositol-1-monophosphatase</fullName>
        <ecNumber evidence="5">3.1.3.25</ecNumber>
    </recommendedName>
</protein>
<dbReference type="PANTHER" id="PTHR20854:SF4">
    <property type="entry name" value="INOSITOL-1-MONOPHOSPHATASE-RELATED"/>
    <property type="match status" value="1"/>
</dbReference>
<evidence type="ECO:0000313" key="7">
    <source>
        <dbReference type="Proteomes" id="UP001589733"/>
    </source>
</evidence>
<evidence type="ECO:0000256" key="4">
    <source>
        <dbReference type="ARBA" id="ARBA00022842"/>
    </source>
</evidence>
<dbReference type="RefSeq" id="WP_380006895.1">
    <property type="nucleotide sequence ID" value="NZ_JBHLYR010000021.1"/>
</dbReference>
<dbReference type="Gene3D" id="3.30.540.10">
    <property type="entry name" value="Fructose-1,6-Bisphosphatase, subunit A, domain 1"/>
    <property type="match status" value="1"/>
</dbReference>
<name>A0ABV6AVR7_9DEIO</name>
<dbReference type="EC" id="3.1.3.25" evidence="5"/>
<comment type="similarity">
    <text evidence="5">Belongs to the inositol monophosphatase superfamily.</text>
</comment>
<keyword evidence="4 5" id="KW-0460">Magnesium</keyword>
<dbReference type="SUPFAM" id="SSF56655">
    <property type="entry name" value="Carbohydrate phosphatase"/>
    <property type="match status" value="1"/>
</dbReference>
<gene>
    <name evidence="6" type="ORF">ACFFLM_06385</name>
</gene>
<dbReference type="PANTHER" id="PTHR20854">
    <property type="entry name" value="INOSITOL MONOPHOSPHATASE"/>
    <property type="match status" value="1"/>
</dbReference>
<comment type="caution">
    <text evidence="6">The sequence shown here is derived from an EMBL/GenBank/DDBJ whole genome shotgun (WGS) entry which is preliminary data.</text>
</comment>
<evidence type="ECO:0000256" key="5">
    <source>
        <dbReference type="RuleBase" id="RU364068"/>
    </source>
</evidence>
<sequence>MILALDFTERLFTAQEAARAAGEIHLQGRTAQLTVSRKSHLADLVTQVDQEAEEAIRRVIDRRHPGELLLGEESENTFGGQMLQDDCWIVDPLDGTQNFVFGVPLSCVSVAYVRGGKVQVGVIHDPLHGETFSAVRGQGAHLNGRQLHVSTRALLDAPSLLGTGFPRGIKANSPSLKPFLQIIERGLPIRRLSCAALSLAYVACGRMDGYWDEKLAAWDTAAGILLIAESGGQVTNMRGDPYVLGGTLLASNTLIHEELLTLTRLAVTPD</sequence>
<dbReference type="InterPro" id="IPR000760">
    <property type="entry name" value="Inositol_monophosphatase-like"/>
</dbReference>
<evidence type="ECO:0000256" key="3">
    <source>
        <dbReference type="ARBA" id="ARBA00022723"/>
    </source>
</evidence>
<evidence type="ECO:0000313" key="6">
    <source>
        <dbReference type="EMBL" id="MFB9991593.1"/>
    </source>
</evidence>
<dbReference type="Pfam" id="PF00459">
    <property type="entry name" value="Inositol_P"/>
    <property type="match status" value="1"/>
</dbReference>
<keyword evidence="3 5" id="KW-0479">Metal-binding</keyword>
<comment type="catalytic activity">
    <reaction evidence="1 5">
        <text>a myo-inositol phosphate + H2O = myo-inositol + phosphate</text>
        <dbReference type="Rhea" id="RHEA:24056"/>
        <dbReference type="ChEBI" id="CHEBI:15377"/>
        <dbReference type="ChEBI" id="CHEBI:17268"/>
        <dbReference type="ChEBI" id="CHEBI:43474"/>
        <dbReference type="ChEBI" id="CHEBI:84139"/>
        <dbReference type="EC" id="3.1.3.25"/>
    </reaction>
</comment>
<proteinExistence type="inferred from homology"/>
<evidence type="ECO:0000256" key="1">
    <source>
        <dbReference type="ARBA" id="ARBA00001033"/>
    </source>
</evidence>
<dbReference type="Proteomes" id="UP001589733">
    <property type="component" value="Unassembled WGS sequence"/>
</dbReference>
<comment type="cofactor">
    <cofactor evidence="2 5">
        <name>Mg(2+)</name>
        <dbReference type="ChEBI" id="CHEBI:18420"/>
    </cofactor>
</comment>
<accession>A0ABV6AVR7</accession>
<evidence type="ECO:0000256" key="2">
    <source>
        <dbReference type="ARBA" id="ARBA00001946"/>
    </source>
</evidence>
<dbReference type="PROSITE" id="PS00630">
    <property type="entry name" value="IMP_2"/>
    <property type="match status" value="1"/>
</dbReference>
<dbReference type="CDD" id="cd01639">
    <property type="entry name" value="IMPase"/>
    <property type="match status" value="1"/>
</dbReference>
<dbReference type="InterPro" id="IPR033942">
    <property type="entry name" value="IMPase"/>
</dbReference>
<organism evidence="6 7">
    <name type="scientific">Deinococcus oregonensis</name>
    <dbReference type="NCBI Taxonomy" id="1805970"/>
    <lineage>
        <taxon>Bacteria</taxon>
        <taxon>Thermotogati</taxon>
        <taxon>Deinococcota</taxon>
        <taxon>Deinococci</taxon>
        <taxon>Deinococcales</taxon>
        <taxon>Deinococcaceae</taxon>
        <taxon>Deinococcus</taxon>
    </lineage>
</organism>
<keyword evidence="7" id="KW-1185">Reference proteome</keyword>
<keyword evidence="5" id="KW-0378">Hydrolase</keyword>
<dbReference type="InterPro" id="IPR020550">
    <property type="entry name" value="Inositol_monophosphatase_CS"/>
</dbReference>
<dbReference type="Gene3D" id="3.40.190.80">
    <property type="match status" value="1"/>
</dbReference>